<evidence type="ECO:0000259" key="7">
    <source>
        <dbReference type="PROSITE" id="PS51898"/>
    </source>
</evidence>
<comment type="function">
    <text evidence="1">Site-specific tyrosine recombinase, which acts by catalyzing the cutting and rejoining of the recombining DNA molecules.</text>
</comment>
<dbReference type="OrthoDB" id="9785687at2"/>
<dbReference type="Gene3D" id="1.10.443.10">
    <property type="entry name" value="Intergrase catalytic core"/>
    <property type="match status" value="1"/>
</dbReference>
<dbReference type="EMBL" id="LTBA01000093">
    <property type="protein sequence ID" value="KYH28902.1"/>
    <property type="molecule type" value="Genomic_DNA"/>
</dbReference>
<organism evidence="9 10">
    <name type="scientific">Clostridium tepidiprofundi DSM 19306</name>
    <dbReference type="NCBI Taxonomy" id="1121338"/>
    <lineage>
        <taxon>Bacteria</taxon>
        <taxon>Bacillati</taxon>
        <taxon>Bacillota</taxon>
        <taxon>Clostridia</taxon>
        <taxon>Eubacteriales</taxon>
        <taxon>Clostridiaceae</taxon>
        <taxon>Clostridium</taxon>
    </lineage>
</organism>
<dbReference type="Gene3D" id="1.10.150.130">
    <property type="match status" value="1"/>
</dbReference>
<dbReference type="GO" id="GO:0015074">
    <property type="term" value="P:DNA integration"/>
    <property type="evidence" value="ECO:0007669"/>
    <property type="project" value="UniProtKB-KW"/>
</dbReference>
<dbReference type="PROSITE" id="PS51898">
    <property type="entry name" value="TYR_RECOMBINASE"/>
    <property type="match status" value="1"/>
</dbReference>
<comment type="similarity">
    <text evidence="2">Belongs to the 'phage' integrase family.</text>
</comment>
<feature type="domain" description="Tyr recombinase" evidence="7">
    <location>
        <begin position="178"/>
        <end position="388"/>
    </location>
</feature>
<evidence type="ECO:0000259" key="8">
    <source>
        <dbReference type="PROSITE" id="PS51900"/>
    </source>
</evidence>
<gene>
    <name evidence="9" type="ORF">CLTEP_27440</name>
</gene>
<protein>
    <submittedName>
        <fullName evidence="9">Transposase</fullName>
    </submittedName>
</protein>
<dbReference type="RefSeq" id="WP_066827600.1">
    <property type="nucleotide sequence ID" value="NZ_LTBA01000093.1"/>
</dbReference>
<dbReference type="Pfam" id="PF00589">
    <property type="entry name" value="Phage_integrase"/>
    <property type="match status" value="1"/>
</dbReference>
<evidence type="ECO:0000256" key="1">
    <source>
        <dbReference type="ARBA" id="ARBA00003283"/>
    </source>
</evidence>
<dbReference type="InterPro" id="IPR050090">
    <property type="entry name" value="Tyrosine_recombinase_XerCD"/>
</dbReference>
<dbReference type="InterPro" id="IPR028259">
    <property type="entry name" value="AP2-like_int_N"/>
</dbReference>
<keyword evidence="10" id="KW-1185">Reference proteome</keyword>
<dbReference type="InterPro" id="IPR044068">
    <property type="entry name" value="CB"/>
</dbReference>
<dbReference type="GO" id="GO:0006310">
    <property type="term" value="P:DNA recombination"/>
    <property type="evidence" value="ECO:0007669"/>
    <property type="project" value="UniProtKB-KW"/>
</dbReference>
<keyword evidence="3" id="KW-0229">DNA integration</keyword>
<proteinExistence type="inferred from homology"/>
<comment type="caution">
    <text evidence="9">The sequence shown here is derived from an EMBL/GenBank/DDBJ whole genome shotgun (WGS) entry which is preliminary data.</text>
</comment>
<dbReference type="Pfam" id="PF14657">
    <property type="entry name" value="Arm-DNA-bind_4"/>
    <property type="match status" value="1"/>
</dbReference>
<dbReference type="SUPFAM" id="SSF56349">
    <property type="entry name" value="DNA breaking-rejoining enzymes"/>
    <property type="match status" value="1"/>
</dbReference>
<dbReference type="InterPro" id="IPR002104">
    <property type="entry name" value="Integrase_catalytic"/>
</dbReference>
<evidence type="ECO:0000256" key="4">
    <source>
        <dbReference type="ARBA" id="ARBA00023125"/>
    </source>
</evidence>
<reference evidence="9 10" key="1">
    <citation type="submission" date="2016-02" db="EMBL/GenBank/DDBJ databases">
        <title>Genome sequence of Clostridium tepidiprofundi DSM 19306.</title>
        <authorList>
            <person name="Poehlein A."/>
            <person name="Daniel R."/>
        </authorList>
    </citation>
    <scope>NUCLEOTIDE SEQUENCE [LARGE SCALE GENOMIC DNA]</scope>
    <source>
        <strain evidence="9 10">DSM 19306</strain>
    </source>
</reference>
<sequence length="398" mass="46188">MSKEKTSYRGVCKIIKDNGYTCYECSYYIVIDGIKKRKFKSGFKTAKEANAFRNDMIKKSSVGEYVEPTKKTVKTFIEEWLPSIKNSISYKTYKQYQYIAYTRVIPALGDKKLQQLNKLDVNKFLNDDIALNTGKKLSSTTLRHYYGFLNRMLKAALENGYVIKNIMETITAPKINKKEIRVLDEVQLKSLLEALKNYSVYDCAFISANTGMRLGEVLGLTWNKIDFKNNCLYVTHQLQYINGTFKLTKLKTRSSQRKIVLNKLLYHALKDIKQKQFENKSMLQEVYNNDLNLVITQNNGKPYSVEYVSRNFRRVISECNYKDNKSIIDYYNMPKLSFHDLRHTFATLMLKANVNPKVVSEILGHSTVAMTLDTYSHLLPSMQNEAMNKFNNLLEVTN</sequence>
<evidence type="ECO:0000256" key="2">
    <source>
        <dbReference type="ARBA" id="ARBA00008857"/>
    </source>
</evidence>
<dbReference type="InterPro" id="IPR004107">
    <property type="entry name" value="Integrase_SAM-like_N"/>
</dbReference>
<dbReference type="PATRIC" id="fig|1121338.3.peg.2884"/>
<evidence type="ECO:0000313" key="10">
    <source>
        <dbReference type="Proteomes" id="UP000075531"/>
    </source>
</evidence>
<dbReference type="InterPro" id="IPR013762">
    <property type="entry name" value="Integrase-like_cat_sf"/>
</dbReference>
<dbReference type="AlphaFoldDB" id="A0A151AMS6"/>
<dbReference type="InterPro" id="IPR010998">
    <property type="entry name" value="Integrase_recombinase_N"/>
</dbReference>
<accession>A0A151AMS6</accession>
<dbReference type="Proteomes" id="UP000075531">
    <property type="component" value="Unassembled WGS sequence"/>
</dbReference>
<evidence type="ECO:0000256" key="3">
    <source>
        <dbReference type="ARBA" id="ARBA00022908"/>
    </source>
</evidence>
<dbReference type="PANTHER" id="PTHR30349:SF91">
    <property type="entry name" value="INTA PROTEIN"/>
    <property type="match status" value="1"/>
</dbReference>
<dbReference type="PANTHER" id="PTHR30349">
    <property type="entry name" value="PHAGE INTEGRASE-RELATED"/>
    <property type="match status" value="1"/>
</dbReference>
<evidence type="ECO:0000313" key="9">
    <source>
        <dbReference type="EMBL" id="KYH28902.1"/>
    </source>
</evidence>
<dbReference type="STRING" id="1121338.CLTEP_27440"/>
<dbReference type="InterPro" id="IPR011010">
    <property type="entry name" value="DNA_brk_join_enz"/>
</dbReference>
<keyword evidence="4 6" id="KW-0238">DNA-binding</keyword>
<keyword evidence="5" id="KW-0233">DNA recombination</keyword>
<dbReference type="PROSITE" id="PS51900">
    <property type="entry name" value="CB"/>
    <property type="match status" value="1"/>
</dbReference>
<dbReference type="CDD" id="cd01189">
    <property type="entry name" value="INT_ICEBs1_C_like"/>
    <property type="match status" value="1"/>
</dbReference>
<name>A0A151AMS6_9CLOT</name>
<evidence type="ECO:0000256" key="6">
    <source>
        <dbReference type="PROSITE-ProRule" id="PRU01248"/>
    </source>
</evidence>
<dbReference type="GO" id="GO:0003677">
    <property type="term" value="F:DNA binding"/>
    <property type="evidence" value="ECO:0007669"/>
    <property type="project" value="UniProtKB-UniRule"/>
</dbReference>
<dbReference type="Pfam" id="PF14659">
    <property type="entry name" value="Phage_int_SAM_3"/>
    <property type="match status" value="1"/>
</dbReference>
<evidence type="ECO:0000256" key="5">
    <source>
        <dbReference type="ARBA" id="ARBA00023172"/>
    </source>
</evidence>
<feature type="domain" description="Core-binding (CB)" evidence="8">
    <location>
        <begin position="71"/>
        <end position="157"/>
    </location>
</feature>